<gene>
    <name evidence="2" type="ORF">BJ878DRAFT_492453</name>
</gene>
<accession>A0A9P7Z988</accession>
<dbReference type="Proteomes" id="UP000887226">
    <property type="component" value="Unassembled WGS sequence"/>
</dbReference>
<feature type="chain" id="PRO_5040158748" description="Secreted protein" evidence="1">
    <location>
        <begin position="25"/>
        <end position="131"/>
    </location>
</feature>
<name>A0A9P7Z988_9HELO</name>
<evidence type="ECO:0000256" key="1">
    <source>
        <dbReference type="SAM" id="SignalP"/>
    </source>
</evidence>
<keyword evidence="1" id="KW-0732">Signal</keyword>
<sequence>MQQFRLLFLLTSLLPFQSLRQVKCYMFRSFFLLVRCLRIRVFFEGTGSKNAENVCVSSSNLTLHTYIRLFSGPGINHGTEALAGVLFCCIAQILQVIDENHSGFASLPDYACSVSGLQAENNLEKQYDAGR</sequence>
<evidence type="ECO:0000313" key="2">
    <source>
        <dbReference type="EMBL" id="KAG9247472.1"/>
    </source>
</evidence>
<organism evidence="2 3">
    <name type="scientific">Calycina marina</name>
    <dbReference type="NCBI Taxonomy" id="1763456"/>
    <lineage>
        <taxon>Eukaryota</taxon>
        <taxon>Fungi</taxon>
        <taxon>Dikarya</taxon>
        <taxon>Ascomycota</taxon>
        <taxon>Pezizomycotina</taxon>
        <taxon>Leotiomycetes</taxon>
        <taxon>Helotiales</taxon>
        <taxon>Pezizellaceae</taxon>
        <taxon>Calycina</taxon>
    </lineage>
</organism>
<comment type="caution">
    <text evidence="2">The sequence shown here is derived from an EMBL/GenBank/DDBJ whole genome shotgun (WGS) entry which is preliminary data.</text>
</comment>
<feature type="signal peptide" evidence="1">
    <location>
        <begin position="1"/>
        <end position="24"/>
    </location>
</feature>
<keyword evidence="3" id="KW-1185">Reference proteome</keyword>
<dbReference type="EMBL" id="MU253771">
    <property type="protein sequence ID" value="KAG9247472.1"/>
    <property type="molecule type" value="Genomic_DNA"/>
</dbReference>
<proteinExistence type="predicted"/>
<protein>
    <recommendedName>
        <fullName evidence="4">Secreted protein</fullName>
    </recommendedName>
</protein>
<evidence type="ECO:0000313" key="3">
    <source>
        <dbReference type="Proteomes" id="UP000887226"/>
    </source>
</evidence>
<reference evidence="2" key="1">
    <citation type="journal article" date="2021" name="IMA Fungus">
        <title>Genomic characterization of three marine fungi, including Emericellopsis atlantica sp. nov. with signatures of a generalist lifestyle and marine biomass degradation.</title>
        <authorList>
            <person name="Hagestad O.C."/>
            <person name="Hou L."/>
            <person name="Andersen J.H."/>
            <person name="Hansen E.H."/>
            <person name="Altermark B."/>
            <person name="Li C."/>
            <person name="Kuhnert E."/>
            <person name="Cox R.J."/>
            <person name="Crous P.W."/>
            <person name="Spatafora J.W."/>
            <person name="Lail K."/>
            <person name="Amirebrahimi M."/>
            <person name="Lipzen A."/>
            <person name="Pangilinan J."/>
            <person name="Andreopoulos W."/>
            <person name="Hayes R.D."/>
            <person name="Ng V."/>
            <person name="Grigoriev I.V."/>
            <person name="Jackson S.A."/>
            <person name="Sutton T.D.S."/>
            <person name="Dobson A.D.W."/>
            <person name="Rama T."/>
        </authorList>
    </citation>
    <scope>NUCLEOTIDE SEQUENCE</scope>
    <source>
        <strain evidence="2">TRa3180A</strain>
    </source>
</reference>
<evidence type="ECO:0008006" key="4">
    <source>
        <dbReference type="Google" id="ProtNLM"/>
    </source>
</evidence>
<dbReference type="AlphaFoldDB" id="A0A9P7Z988"/>